<evidence type="ECO:0000256" key="11">
    <source>
        <dbReference type="PROSITE-ProRule" id="PRU01203"/>
    </source>
</evidence>
<dbReference type="RefSeq" id="WP_111567594.1">
    <property type="nucleotide sequence ID" value="NZ_QLMI01000007.1"/>
</dbReference>
<feature type="region of interest" description="Disordered" evidence="12">
    <location>
        <begin position="51"/>
        <end position="90"/>
    </location>
</feature>
<evidence type="ECO:0000256" key="5">
    <source>
        <dbReference type="ARBA" id="ARBA00022840"/>
    </source>
</evidence>
<dbReference type="SUPFAM" id="SSF68912">
    <property type="entry name" value="Rho N-terminal domain-like"/>
    <property type="match status" value="1"/>
</dbReference>
<dbReference type="EMBL" id="QLMI01000007">
    <property type="protein sequence ID" value="RAK20732.1"/>
    <property type="molecule type" value="Genomic_DNA"/>
</dbReference>
<keyword evidence="15" id="KW-1185">Reference proteome</keyword>
<evidence type="ECO:0000256" key="7">
    <source>
        <dbReference type="ARBA" id="ARBA00023015"/>
    </source>
</evidence>
<organism evidence="14 15">
    <name type="scientific">Flavobacterium aquaticum</name>
    <dbReference type="NCBI Taxonomy" id="1236486"/>
    <lineage>
        <taxon>Bacteria</taxon>
        <taxon>Pseudomonadati</taxon>
        <taxon>Bacteroidota</taxon>
        <taxon>Flavobacteriia</taxon>
        <taxon>Flavobacteriales</taxon>
        <taxon>Flavobacteriaceae</taxon>
        <taxon>Flavobacterium</taxon>
    </lineage>
</organism>
<accession>A0A327YK07</accession>
<proteinExistence type="inferred from homology"/>
<feature type="compositionally biased region" description="Low complexity" evidence="12">
    <location>
        <begin position="170"/>
        <end position="184"/>
    </location>
</feature>
<evidence type="ECO:0000256" key="9">
    <source>
        <dbReference type="HAMAP-Rule" id="MF_01884"/>
    </source>
</evidence>
<evidence type="ECO:0000256" key="3">
    <source>
        <dbReference type="ARBA" id="ARBA00022801"/>
    </source>
</evidence>
<dbReference type="GO" id="GO:0004386">
    <property type="term" value="F:helicase activity"/>
    <property type="evidence" value="ECO:0007669"/>
    <property type="project" value="UniProtKB-UniRule"/>
</dbReference>
<dbReference type="AlphaFoldDB" id="A0A327YK07"/>
<dbReference type="Pfam" id="PF07497">
    <property type="entry name" value="Rho_RNA_bind"/>
    <property type="match status" value="1"/>
</dbReference>
<feature type="binding site" evidence="9">
    <location>
        <begin position="358"/>
        <end position="363"/>
    </location>
    <ligand>
        <name>ATP</name>
        <dbReference type="ChEBI" id="CHEBI:30616"/>
    </ligand>
</feature>
<dbReference type="InterPro" id="IPR036269">
    <property type="entry name" value="Rho_N_sf"/>
</dbReference>
<feature type="compositionally biased region" description="Low complexity" evidence="12">
    <location>
        <begin position="192"/>
        <end position="209"/>
    </location>
</feature>
<evidence type="ECO:0000256" key="12">
    <source>
        <dbReference type="SAM" id="MobiDB-lite"/>
    </source>
</evidence>
<dbReference type="PANTHER" id="PTHR46425">
    <property type="entry name" value="TRANSCRIPTION TERMINATION FACTOR RHO"/>
    <property type="match status" value="1"/>
</dbReference>
<dbReference type="GO" id="GO:0003723">
    <property type="term" value="F:RNA binding"/>
    <property type="evidence" value="ECO:0007669"/>
    <property type="project" value="UniProtKB-UniRule"/>
</dbReference>
<dbReference type="Gene3D" id="1.10.720.10">
    <property type="match status" value="1"/>
</dbReference>
<feature type="compositionally biased region" description="Basic and acidic residues" evidence="12">
    <location>
        <begin position="142"/>
        <end position="155"/>
    </location>
</feature>
<evidence type="ECO:0000313" key="15">
    <source>
        <dbReference type="Proteomes" id="UP000249620"/>
    </source>
</evidence>
<evidence type="ECO:0000256" key="4">
    <source>
        <dbReference type="ARBA" id="ARBA00022806"/>
    </source>
</evidence>
<dbReference type="InterPro" id="IPR027417">
    <property type="entry name" value="P-loop_NTPase"/>
</dbReference>
<name>A0A327YK07_9FLAO</name>
<dbReference type="InterPro" id="IPR011113">
    <property type="entry name" value="Rho_RNA-bd"/>
</dbReference>
<dbReference type="InterPro" id="IPR004665">
    <property type="entry name" value="Term_rho"/>
</dbReference>
<dbReference type="InterPro" id="IPR011112">
    <property type="entry name" value="Rho-like_N"/>
</dbReference>
<dbReference type="GO" id="GO:0005829">
    <property type="term" value="C:cytosol"/>
    <property type="evidence" value="ECO:0007669"/>
    <property type="project" value="UniProtKB-ARBA"/>
</dbReference>
<comment type="caution">
    <text evidence="14">The sequence shown here is derived from an EMBL/GenBank/DDBJ whole genome shotgun (WGS) entry which is preliminary data.</text>
</comment>
<feature type="compositionally biased region" description="Basic and acidic residues" evidence="12">
    <location>
        <begin position="72"/>
        <end position="90"/>
    </location>
</feature>
<dbReference type="InterPro" id="IPR003593">
    <property type="entry name" value="AAA+_ATPase"/>
</dbReference>
<keyword evidence="3 9" id="KW-0378">Hydrolase</keyword>
<feature type="domain" description="Rho RNA-BD" evidence="13">
    <location>
        <begin position="228"/>
        <end position="303"/>
    </location>
</feature>
<dbReference type="Gene3D" id="2.40.50.140">
    <property type="entry name" value="Nucleic acid-binding proteins"/>
    <property type="match status" value="1"/>
</dbReference>
<dbReference type="EC" id="3.6.4.-" evidence="9 10"/>
<dbReference type="OrthoDB" id="9805197at2"/>
<keyword evidence="6 9" id="KW-0694">RNA-binding</keyword>
<keyword evidence="2 9" id="KW-0547">Nucleotide-binding</keyword>
<keyword evidence="8 9" id="KW-0804">Transcription</keyword>
<dbReference type="SMART" id="SM00357">
    <property type="entry name" value="CSP"/>
    <property type="match status" value="1"/>
</dbReference>
<dbReference type="Proteomes" id="UP000249620">
    <property type="component" value="Unassembled WGS sequence"/>
</dbReference>
<dbReference type="SMART" id="SM00959">
    <property type="entry name" value="Rho_N"/>
    <property type="match status" value="1"/>
</dbReference>
<dbReference type="InterPro" id="IPR011129">
    <property type="entry name" value="CSD"/>
</dbReference>
<keyword evidence="5 9" id="KW-0067">ATP-binding</keyword>
<sequence>MFDIEVLKEMKLSDLQEIAKVAKINKYRSLKKDDLVYMILDLQAAKPEVIKSDLAPEQPTEQPKEKRARITPKKEVNQAPKIKKDLFSKPLKDLPEDIVPKVTEKVEEEIKSAETKAVSPKPNDKLPRKDFKNKKPLPNKEATNEDVAKIEKPVKEVTTTETSQNDKNLPRNPNHKANQNNPNHPDYKKSNPTEGSNGNNGNTTNTNKNPHQNKKQNFREPDYEFDGIIESEGVLEMMPDGYGFLRSSDYNYLASPDDIYLSTSEIRLFGLKTGDTVKGVVRPPKEGEKYFPLVKVLKINGHDPQVVRDRISFEHLTPVFPTEKFNLAERNSTVSTRIIDLFSPIGKGQRGMIVAQPKTGKTMLLKDVANAIAANHPEVYLIVLLIDERPEEVTDMQRSVRGEVIASTFDREPQEHVKIANIVLEKAKRLVECGHDVVILLDSITRLARAYNTVQPASGKVLSGGVDANALQKPKRFFGAARNVENGGSLSIIATALTETGSKMDEVIFEEFKGTGNMELQLDRRIANKRIFPAIDLVSSSTRRDDLLLDENTIQRMWIMRKYLADMNPVEAMDFIHDRFKKTRNNEEFLISMNQ</sequence>
<dbReference type="InterPro" id="IPR000194">
    <property type="entry name" value="ATPase_F1/V1/A1_a/bsu_nucl-bd"/>
</dbReference>
<dbReference type="GO" id="GO:0016787">
    <property type="term" value="F:hydrolase activity"/>
    <property type="evidence" value="ECO:0007669"/>
    <property type="project" value="UniProtKB-KW"/>
</dbReference>
<dbReference type="HAMAP" id="MF_01884">
    <property type="entry name" value="Rho"/>
    <property type="match status" value="1"/>
</dbReference>
<dbReference type="GO" id="GO:0005524">
    <property type="term" value="F:ATP binding"/>
    <property type="evidence" value="ECO:0007669"/>
    <property type="project" value="UniProtKB-UniRule"/>
</dbReference>
<gene>
    <name evidence="9" type="primary">rho</name>
    <name evidence="14" type="ORF">B0I03_107153</name>
</gene>
<comment type="similarity">
    <text evidence="9 11">Belongs to the Rho family.</text>
</comment>
<feature type="region of interest" description="Disordered" evidence="12">
    <location>
        <begin position="111"/>
        <end position="221"/>
    </location>
</feature>
<dbReference type="CDD" id="cd04459">
    <property type="entry name" value="Rho_CSD"/>
    <property type="match status" value="1"/>
</dbReference>
<evidence type="ECO:0000313" key="14">
    <source>
        <dbReference type="EMBL" id="RAK20732.1"/>
    </source>
</evidence>
<dbReference type="NCBIfam" id="NF006886">
    <property type="entry name" value="PRK09376.1"/>
    <property type="match status" value="1"/>
</dbReference>
<evidence type="ECO:0000256" key="8">
    <source>
        <dbReference type="ARBA" id="ARBA00023163"/>
    </source>
</evidence>
<dbReference type="GO" id="GO:0006353">
    <property type="term" value="P:DNA-templated transcription termination"/>
    <property type="evidence" value="ECO:0007669"/>
    <property type="project" value="UniProtKB-UniRule"/>
</dbReference>
<comment type="caution">
    <text evidence="9">Lacks conserved residue(s) required for the propagation of feature annotation.</text>
</comment>
<evidence type="ECO:0000256" key="1">
    <source>
        <dbReference type="ARBA" id="ARBA00022472"/>
    </source>
</evidence>
<keyword evidence="1 9" id="KW-0806">Transcription termination</keyword>
<dbReference type="SUPFAM" id="SSF52540">
    <property type="entry name" value="P-loop containing nucleoside triphosphate hydrolases"/>
    <property type="match status" value="1"/>
</dbReference>
<evidence type="ECO:0000256" key="2">
    <source>
        <dbReference type="ARBA" id="ARBA00022741"/>
    </source>
</evidence>
<feature type="binding site" evidence="9">
    <location>
        <begin position="346"/>
        <end position="351"/>
    </location>
    <ligand>
        <name>ATP</name>
        <dbReference type="ChEBI" id="CHEBI:30616"/>
    </ligand>
</feature>
<dbReference type="InterPro" id="IPR012340">
    <property type="entry name" value="NA-bd_OB-fold"/>
</dbReference>
<dbReference type="SUPFAM" id="SSF50249">
    <property type="entry name" value="Nucleic acid-binding proteins"/>
    <property type="match status" value="1"/>
</dbReference>
<evidence type="ECO:0000256" key="10">
    <source>
        <dbReference type="NCBIfam" id="TIGR00767"/>
    </source>
</evidence>
<dbReference type="NCBIfam" id="TIGR00767">
    <property type="entry name" value="rho"/>
    <property type="match status" value="1"/>
</dbReference>
<dbReference type="Pfam" id="PF00006">
    <property type="entry name" value="ATP-synt_ab"/>
    <property type="match status" value="1"/>
</dbReference>
<keyword evidence="7 9" id="KW-0805">Transcription regulation</keyword>
<evidence type="ECO:0000259" key="13">
    <source>
        <dbReference type="PROSITE" id="PS51856"/>
    </source>
</evidence>
<keyword evidence="4 9" id="KW-0347">Helicase</keyword>
<protein>
    <recommendedName>
        <fullName evidence="9 10">Transcription termination factor Rho</fullName>
        <ecNumber evidence="9 10">3.6.4.-</ecNumber>
    </recommendedName>
    <alternativeName>
        <fullName evidence="9">ATP-dependent helicase Rho</fullName>
    </alternativeName>
</protein>
<dbReference type="CDD" id="cd01128">
    <property type="entry name" value="rho_factor_C"/>
    <property type="match status" value="1"/>
</dbReference>
<dbReference type="Pfam" id="PF07498">
    <property type="entry name" value="Rho_N"/>
    <property type="match status" value="1"/>
</dbReference>
<evidence type="ECO:0000256" key="6">
    <source>
        <dbReference type="ARBA" id="ARBA00022884"/>
    </source>
</evidence>
<comment type="subunit">
    <text evidence="9">Homohexamer. The homohexamer assembles into an open ring structure.</text>
</comment>
<reference evidence="14 15" key="1">
    <citation type="submission" date="2018-06" db="EMBL/GenBank/DDBJ databases">
        <title>Genomic Encyclopedia of Type Strains, Phase III (KMG-III): the genomes of soil and plant-associated and newly described type strains.</title>
        <authorList>
            <person name="Whitman W."/>
        </authorList>
    </citation>
    <scope>NUCLEOTIDE SEQUENCE [LARGE SCALE GENOMIC DNA]</scope>
    <source>
        <strain evidence="14 15">CGMCC 1.12398</strain>
    </source>
</reference>
<feature type="binding site" evidence="9">
    <location>
        <position position="389"/>
    </location>
    <ligand>
        <name>ATP</name>
        <dbReference type="ChEBI" id="CHEBI:30616"/>
    </ligand>
</feature>
<dbReference type="InterPro" id="IPR041703">
    <property type="entry name" value="Rho_factor_ATP-bd"/>
</dbReference>
<dbReference type="Gene3D" id="3.40.50.300">
    <property type="entry name" value="P-loop containing nucleotide triphosphate hydrolases"/>
    <property type="match status" value="1"/>
</dbReference>
<dbReference type="PROSITE" id="PS51856">
    <property type="entry name" value="RHO_RNA_BD"/>
    <property type="match status" value="1"/>
</dbReference>
<dbReference type="GO" id="GO:0008186">
    <property type="term" value="F:ATP-dependent activity, acting on RNA"/>
    <property type="evidence" value="ECO:0007669"/>
    <property type="project" value="UniProtKB-UniRule"/>
</dbReference>
<comment type="function">
    <text evidence="9">Facilitates transcription termination by a mechanism that involves Rho binding to the nascent RNA, activation of Rho's RNA-dependent ATPase activity, and release of the mRNA from the DNA template.</text>
</comment>
<dbReference type="SMART" id="SM00382">
    <property type="entry name" value="AAA"/>
    <property type="match status" value="1"/>
</dbReference>
<dbReference type="PANTHER" id="PTHR46425:SF1">
    <property type="entry name" value="TRANSCRIPTION TERMINATION FACTOR RHO"/>
    <property type="match status" value="1"/>
</dbReference>